<feature type="transmembrane region" description="Helical" evidence="15">
    <location>
        <begin position="472"/>
        <end position="501"/>
    </location>
</feature>
<dbReference type="PROSITE" id="PS50065">
    <property type="entry name" value="HMG_COA_REDUCTASE_4"/>
    <property type="match status" value="1"/>
</dbReference>
<dbReference type="InterPro" id="IPR023076">
    <property type="entry name" value="HMG_CoA_Rdtase_CS"/>
</dbReference>
<feature type="region of interest" description="Disordered" evidence="14">
    <location>
        <begin position="127"/>
        <end position="146"/>
    </location>
</feature>
<dbReference type="PRINTS" id="PR00071">
    <property type="entry name" value="HMGCOARDTASE"/>
</dbReference>
<dbReference type="InterPro" id="IPR000731">
    <property type="entry name" value="SSD"/>
</dbReference>
<evidence type="ECO:0000256" key="15">
    <source>
        <dbReference type="SAM" id="Phobius"/>
    </source>
</evidence>
<dbReference type="Gene3D" id="1.10.10.1450">
    <property type="match status" value="1"/>
</dbReference>
<dbReference type="Gene3D" id="1.10.3270.10">
    <property type="entry name" value="HMGR, N-terminal domain"/>
    <property type="match status" value="1"/>
</dbReference>
<dbReference type="Pfam" id="PF12349">
    <property type="entry name" value="Sterol-sensing"/>
    <property type="match status" value="1"/>
</dbReference>
<evidence type="ECO:0000256" key="5">
    <source>
        <dbReference type="ARBA" id="ARBA00016920"/>
    </source>
</evidence>
<accession>A0AAV8XUM4</accession>
<evidence type="ECO:0000256" key="8">
    <source>
        <dbReference type="ARBA" id="ARBA00022857"/>
    </source>
</evidence>
<dbReference type="InterPro" id="IPR023282">
    <property type="entry name" value="HMG_CoA_Rdtase_N"/>
</dbReference>
<dbReference type="Gene3D" id="3.90.770.10">
    <property type="entry name" value="3-hydroxy-3-methylglutaryl-coenzyme A Reductase, Chain A, domain 2"/>
    <property type="match status" value="2"/>
</dbReference>
<dbReference type="PANTHER" id="PTHR10572:SF24">
    <property type="entry name" value="3-HYDROXY-3-METHYLGLUTARYL-COENZYME A REDUCTASE"/>
    <property type="match status" value="1"/>
</dbReference>
<sequence>MRQGPTSPDDGTTRLSQTARSQTPGLDNDYPPSSTSLDDIIPTTKWWSIKCDKEYAKVLQGLSGNDPVQEIMQRSLEQRMAIKFCVKLEKSAAETIPMLKKAFGLDCLSDRQIFRWHKAFAEGREDVNDENRAGRPSTSSSDDNVKRVRDLLNTDRRLNVRLISETLDITKTIVHEIVSESLGMRKMCAKLVPKVLTDDQKARRPEYIAADVIVMTVIRCLAVLYCYYQFCKLHKLGSKYILGWPTFQALGKSCVRLPKLQGTLVALTERLSTDFTIIDSHKCKGKGVKKRGCWDTKKDLKETNYSEWAGMGSGLLRNSLPPTVVEPEGVIGGRCCDGLEGCLNGLRVKIGCDTPDQLILAAFGSMKPPTSGIAGLFTVFSSFIFTSTVLNLLRIDVADLKDALFFFLLLIDLSKAAMLVQFALSASNQAEVKDNIAKGMSVLGPTITLDTIVETLVIGVGTLSGVQRLEMLSYFACLSVLVNYIVFMTFYPACLSLILELSRTTNIYGKRHNFISKAFREEDHKSNPVVQRVKLIMSAGLMLVHAHSRWPFREEDVDNIAPLVVDHHDPQSDRRNGTPWIHYEVSTKAVNNTWLTLSADHIVILILLLALVIKFIFFENDEDIADQIRAMTDKDKDASEVLTINQALNDKISPKTPIVKHSETFFLERSDTSGETSDKNEIAQICRGVEECLAIYNDSDLGAIALTDEEVILLVKHKHIAAYQIEKAVDNPERGVAIRRKILKNDANFTYALTDLPLQNYDYGKVMGACCENVIGYMPVPVGYAGPLLLDGQELFVPMATTEGCLVASTNRGCRALRFSGVTSSLVGDGMTRGPVVRFPSLVKASAAMEWMETPKNFEQIKEKFDSSSRFARLNRILIRIAGRYLFIRFVARTGDAMGMNMLSKGSKDEPQVKTLLRTLAVATAWTLMEPWGDNGQDLYITCTMPSIEIGTIGGGTVLPAQAACLEMLGVKGSHNENPGENASQLARIVCGMVLAGELSLMSALAAGHLVKSHLRHNRSTTLLPENIEYPNSFFQSKDRLAVPPCKDT</sequence>
<dbReference type="GO" id="GO:0005778">
    <property type="term" value="C:peroxisomal membrane"/>
    <property type="evidence" value="ECO:0007669"/>
    <property type="project" value="TreeGrafter"/>
</dbReference>
<dbReference type="GO" id="GO:0008299">
    <property type="term" value="P:isoprenoid biosynthetic process"/>
    <property type="evidence" value="ECO:0007669"/>
    <property type="project" value="UniProtKB-KW"/>
</dbReference>
<evidence type="ECO:0000256" key="1">
    <source>
        <dbReference type="ARBA" id="ARBA00004477"/>
    </source>
</evidence>
<keyword evidence="8" id="KW-0521">NADP</keyword>
<evidence type="ECO:0000256" key="2">
    <source>
        <dbReference type="ARBA" id="ARBA00005084"/>
    </source>
</evidence>
<dbReference type="Pfam" id="PF00368">
    <property type="entry name" value="HMG-CoA_red"/>
    <property type="match status" value="2"/>
</dbReference>
<comment type="pathway">
    <text evidence="2">Metabolic intermediate biosynthesis; (R)-mevalonate biosynthesis; (R)-mevalonate from acetyl-CoA: step 3/3.</text>
</comment>
<keyword evidence="18" id="KW-1185">Reference proteome</keyword>
<comment type="catalytic activity">
    <reaction evidence="13">
        <text>(R)-mevalonate + 2 NADP(+) + CoA = (3S)-3-hydroxy-3-methylglutaryl-CoA + 2 NADPH + 2 H(+)</text>
        <dbReference type="Rhea" id="RHEA:15989"/>
        <dbReference type="ChEBI" id="CHEBI:15378"/>
        <dbReference type="ChEBI" id="CHEBI:36464"/>
        <dbReference type="ChEBI" id="CHEBI:43074"/>
        <dbReference type="ChEBI" id="CHEBI:57287"/>
        <dbReference type="ChEBI" id="CHEBI:57783"/>
        <dbReference type="ChEBI" id="CHEBI:58349"/>
        <dbReference type="EC" id="1.1.1.34"/>
    </reaction>
    <physiologicalReaction direction="right-to-left" evidence="13">
        <dbReference type="Rhea" id="RHEA:15991"/>
    </physiologicalReaction>
</comment>
<dbReference type="InterPro" id="IPR023074">
    <property type="entry name" value="HMG_CoA_Rdtase_cat_sf"/>
</dbReference>
<reference evidence="17" key="1">
    <citation type="journal article" date="2023" name="Insect Mol. Biol.">
        <title>Genome sequencing provides insights into the evolution of gene families encoding plant cell wall-degrading enzymes in longhorned beetles.</title>
        <authorList>
            <person name="Shin N.R."/>
            <person name="Okamura Y."/>
            <person name="Kirsch R."/>
            <person name="Pauchet Y."/>
        </authorList>
    </citation>
    <scope>NUCLEOTIDE SEQUENCE</scope>
    <source>
        <strain evidence="17">AMC_N1</strain>
    </source>
</reference>
<evidence type="ECO:0000256" key="7">
    <source>
        <dbReference type="ARBA" id="ARBA00022824"/>
    </source>
</evidence>
<dbReference type="AlphaFoldDB" id="A0AAV8XUM4"/>
<comment type="subcellular location">
    <subcellularLocation>
        <location evidence="1">Endoplasmic reticulum membrane</location>
        <topology evidence="1">Multi-pass membrane protein</topology>
    </subcellularLocation>
</comment>
<keyword evidence="10" id="KW-0560">Oxidoreductase</keyword>
<dbReference type="PROSITE" id="PS00066">
    <property type="entry name" value="HMG_COA_REDUCTASE_1"/>
    <property type="match status" value="1"/>
</dbReference>
<evidence type="ECO:0000256" key="13">
    <source>
        <dbReference type="ARBA" id="ARBA00049909"/>
    </source>
</evidence>
<dbReference type="InterPro" id="IPR009023">
    <property type="entry name" value="HMG_CoA_Rdtase_NAD(P)-bd_sf"/>
</dbReference>
<gene>
    <name evidence="17" type="ORF">NQ318_007098</name>
</gene>
<dbReference type="GO" id="GO:0005789">
    <property type="term" value="C:endoplasmic reticulum membrane"/>
    <property type="evidence" value="ECO:0007669"/>
    <property type="project" value="UniProtKB-SubCell"/>
</dbReference>
<dbReference type="EC" id="1.1.1.34" evidence="4"/>
<dbReference type="PROSITE" id="PS00318">
    <property type="entry name" value="HMG_COA_REDUCTASE_2"/>
    <property type="match status" value="1"/>
</dbReference>
<dbReference type="InterPro" id="IPR053958">
    <property type="entry name" value="HMGCR/SNAP/NPC1-like_SSD"/>
</dbReference>
<dbReference type="InterPro" id="IPR009029">
    <property type="entry name" value="HMG_CoA_Rdtase_sub-bd_dom_sf"/>
</dbReference>
<dbReference type="Gene3D" id="3.30.70.420">
    <property type="entry name" value="Hydroxymethylglutaryl-CoA reductase, class I/II, NAD/NADP-binding domain"/>
    <property type="match status" value="1"/>
</dbReference>
<evidence type="ECO:0000256" key="9">
    <source>
        <dbReference type="ARBA" id="ARBA00022989"/>
    </source>
</evidence>
<dbReference type="PROSITE" id="PS01192">
    <property type="entry name" value="HMG_COA_REDUCTASE_3"/>
    <property type="match status" value="1"/>
</dbReference>
<dbReference type="EMBL" id="JAPWTK010000327">
    <property type="protein sequence ID" value="KAJ8942424.1"/>
    <property type="molecule type" value="Genomic_DNA"/>
</dbReference>
<dbReference type="PROSITE" id="PS50156">
    <property type="entry name" value="SSD"/>
    <property type="match status" value="2"/>
</dbReference>
<dbReference type="PANTHER" id="PTHR10572">
    <property type="entry name" value="3-HYDROXY-3-METHYLGLUTARYL-COENZYME A REDUCTASE"/>
    <property type="match status" value="1"/>
</dbReference>
<feature type="transmembrane region" description="Helical" evidence="15">
    <location>
        <begin position="405"/>
        <end position="426"/>
    </location>
</feature>
<evidence type="ECO:0000256" key="10">
    <source>
        <dbReference type="ARBA" id="ARBA00023002"/>
    </source>
</evidence>
<dbReference type="Proteomes" id="UP001162162">
    <property type="component" value="Unassembled WGS sequence"/>
</dbReference>
<evidence type="ECO:0000313" key="17">
    <source>
        <dbReference type="EMBL" id="KAJ8942424.1"/>
    </source>
</evidence>
<dbReference type="InterPro" id="IPR002202">
    <property type="entry name" value="HMG_CoA_Rdtase"/>
</dbReference>
<comment type="caution">
    <text evidence="17">The sequence shown here is derived from an EMBL/GenBank/DDBJ whole genome shotgun (WGS) entry which is preliminary data.</text>
</comment>
<keyword evidence="6 15" id="KW-0812">Transmembrane</keyword>
<keyword evidence="12" id="KW-0414">Isoprene biosynthesis</keyword>
<feature type="domain" description="SSD" evidence="16">
    <location>
        <begin position="372"/>
        <end position="497"/>
    </location>
</feature>
<keyword evidence="9 15" id="KW-1133">Transmembrane helix</keyword>
<comment type="similarity">
    <text evidence="3">Belongs to the HMG-CoA reductase family.</text>
</comment>
<evidence type="ECO:0000313" key="18">
    <source>
        <dbReference type="Proteomes" id="UP001162162"/>
    </source>
</evidence>
<feature type="transmembrane region" description="Helical" evidence="15">
    <location>
        <begin position="447"/>
        <end position="466"/>
    </location>
</feature>
<name>A0AAV8XUM4_9CUCU</name>
<dbReference type="SUPFAM" id="SSF82866">
    <property type="entry name" value="Multidrug efflux transporter AcrB transmembrane domain"/>
    <property type="match status" value="1"/>
</dbReference>
<keyword evidence="7" id="KW-0256">Endoplasmic reticulum</keyword>
<evidence type="ECO:0000256" key="6">
    <source>
        <dbReference type="ARBA" id="ARBA00022692"/>
    </source>
</evidence>
<feature type="domain" description="SSD" evidence="16">
    <location>
        <begin position="211"/>
        <end position="243"/>
    </location>
</feature>
<dbReference type="GO" id="GO:0004420">
    <property type="term" value="F:hydroxymethylglutaryl-CoA reductase (NADPH) activity"/>
    <property type="evidence" value="ECO:0007669"/>
    <property type="project" value="UniProtKB-EC"/>
</dbReference>
<dbReference type="GO" id="GO:0015936">
    <property type="term" value="P:coenzyme A metabolic process"/>
    <property type="evidence" value="ECO:0007669"/>
    <property type="project" value="InterPro"/>
</dbReference>
<evidence type="ECO:0000256" key="14">
    <source>
        <dbReference type="SAM" id="MobiDB-lite"/>
    </source>
</evidence>
<dbReference type="InterPro" id="IPR004554">
    <property type="entry name" value="HMG_CoA_Rdtase_eu_arc"/>
</dbReference>
<keyword evidence="11 15" id="KW-0472">Membrane</keyword>
<evidence type="ECO:0000259" key="16">
    <source>
        <dbReference type="PROSITE" id="PS50156"/>
    </source>
</evidence>
<evidence type="ECO:0000256" key="3">
    <source>
        <dbReference type="ARBA" id="ARBA00007661"/>
    </source>
</evidence>
<feature type="transmembrane region" description="Helical" evidence="15">
    <location>
        <begin position="373"/>
        <end position="393"/>
    </location>
</feature>
<protein>
    <recommendedName>
        <fullName evidence="5">3-hydroxy-3-methylglutaryl-coenzyme A reductase</fullName>
        <ecNumber evidence="4">1.1.1.34</ecNumber>
    </recommendedName>
</protein>
<evidence type="ECO:0000256" key="4">
    <source>
        <dbReference type="ARBA" id="ARBA00012999"/>
    </source>
</evidence>
<dbReference type="GO" id="GO:0016126">
    <property type="term" value="P:sterol biosynthetic process"/>
    <property type="evidence" value="ECO:0007669"/>
    <property type="project" value="TreeGrafter"/>
</dbReference>
<dbReference type="SUPFAM" id="SSF55035">
    <property type="entry name" value="NAD-binding domain of HMG-CoA reductase"/>
    <property type="match status" value="1"/>
</dbReference>
<evidence type="ECO:0000256" key="12">
    <source>
        <dbReference type="ARBA" id="ARBA00023229"/>
    </source>
</evidence>
<dbReference type="SUPFAM" id="SSF56542">
    <property type="entry name" value="Substrate-binding domain of HMG-CoA reductase"/>
    <property type="match status" value="1"/>
</dbReference>
<proteinExistence type="inferred from homology"/>
<dbReference type="FunFam" id="1.10.3270.10:FF:000001">
    <property type="entry name" value="3-hydroxy-3-methylglutaryl coenzyme A reductase"/>
    <property type="match status" value="1"/>
</dbReference>
<dbReference type="CDD" id="cd00643">
    <property type="entry name" value="HMG-CoA_reductase_classI"/>
    <property type="match status" value="1"/>
</dbReference>
<organism evidence="17 18">
    <name type="scientific">Aromia moschata</name>
    <dbReference type="NCBI Taxonomy" id="1265417"/>
    <lineage>
        <taxon>Eukaryota</taxon>
        <taxon>Metazoa</taxon>
        <taxon>Ecdysozoa</taxon>
        <taxon>Arthropoda</taxon>
        <taxon>Hexapoda</taxon>
        <taxon>Insecta</taxon>
        <taxon>Pterygota</taxon>
        <taxon>Neoptera</taxon>
        <taxon>Endopterygota</taxon>
        <taxon>Coleoptera</taxon>
        <taxon>Polyphaga</taxon>
        <taxon>Cucujiformia</taxon>
        <taxon>Chrysomeloidea</taxon>
        <taxon>Cerambycidae</taxon>
        <taxon>Cerambycinae</taxon>
        <taxon>Callichromatini</taxon>
        <taxon>Aromia</taxon>
    </lineage>
</organism>
<feature type="region of interest" description="Disordered" evidence="14">
    <location>
        <begin position="1"/>
        <end position="36"/>
    </location>
</feature>
<evidence type="ECO:0000256" key="11">
    <source>
        <dbReference type="ARBA" id="ARBA00023136"/>
    </source>
</evidence>